<evidence type="ECO:0000256" key="4">
    <source>
        <dbReference type="ARBA" id="ARBA00022723"/>
    </source>
</evidence>
<reference evidence="12" key="1">
    <citation type="journal article" date="2019" name="Int. J. Syst. Evol. Microbiol.">
        <title>The Global Catalogue of Microorganisms (GCM) 10K type strain sequencing project: providing services to taxonomists for standard genome sequencing and annotation.</title>
        <authorList>
            <consortium name="The Broad Institute Genomics Platform"/>
            <consortium name="The Broad Institute Genome Sequencing Center for Infectious Disease"/>
            <person name="Wu L."/>
            <person name="Ma J."/>
        </authorList>
    </citation>
    <scope>NUCLEOTIDE SEQUENCE [LARGE SCALE GENOMIC DNA]</scope>
    <source>
        <strain evidence="12">JCM 18958</strain>
    </source>
</reference>
<dbReference type="InterPro" id="IPR017927">
    <property type="entry name" value="FAD-bd_FR_type"/>
</dbReference>
<dbReference type="InterPro" id="IPR001433">
    <property type="entry name" value="OxRdtase_FAD/NAD-bd"/>
</dbReference>
<dbReference type="InterPro" id="IPR036010">
    <property type="entry name" value="2Fe-2S_ferredoxin-like_sf"/>
</dbReference>
<evidence type="ECO:0000259" key="9">
    <source>
        <dbReference type="PROSITE" id="PS51085"/>
    </source>
</evidence>
<dbReference type="PROSITE" id="PS51085">
    <property type="entry name" value="2FE2S_FER_2"/>
    <property type="match status" value="1"/>
</dbReference>
<dbReference type="Pfam" id="PF00111">
    <property type="entry name" value="Fer2"/>
    <property type="match status" value="1"/>
</dbReference>
<dbReference type="PANTHER" id="PTHR47354">
    <property type="entry name" value="NADH OXIDOREDUCTASE HCR"/>
    <property type="match status" value="1"/>
</dbReference>
<proteinExistence type="predicted"/>
<dbReference type="PANTHER" id="PTHR47354:SF6">
    <property type="entry name" value="NADH OXIDOREDUCTASE HCR"/>
    <property type="match status" value="1"/>
</dbReference>
<dbReference type="Proteomes" id="UP001501446">
    <property type="component" value="Unassembled WGS sequence"/>
</dbReference>
<keyword evidence="8" id="KW-0411">Iron-sulfur</keyword>
<sequence>MKKNRARKVLKFAVSQFTYPRDPKDFLQVFHNLTSARYTRGVVSRVVRETSDTSTIFFRAGDGWIPHVAGQWARIGVSLNGKRVWRPFSISAAEGHDPSITVKVNGEVSQNLVHEATPGTVLYLEEPSGQFVLDETPSSILFIVAGSGITPVMSMLRTLMPRRPDHDVVLLYSSRTPEDCIFHDEILELADQFPGLKPIFWFSHEDGRIDFSETGDIPRLCPDYQDREIYSSGPDAFVSQVQELAVLHGGQSRVERFDITRRTSASGNGEVYFSRSDETLEVTGADSILEAAENSGRQLPHGCRIGICRSCLVPMTDGQVSDIRTGDVTQDPGLVQTCITRPAPWVALDI</sequence>
<dbReference type="PROSITE" id="PS51384">
    <property type="entry name" value="FAD_FR"/>
    <property type="match status" value="1"/>
</dbReference>
<dbReference type="RefSeq" id="WP_303381981.1">
    <property type="nucleotide sequence ID" value="NZ_BAABLN010000031.1"/>
</dbReference>
<organism evidence="11 12">
    <name type="scientific">Kocuria gwangalliensis</name>
    <dbReference type="NCBI Taxonomy" id="501592"/>
    <lineage>
        <taxon>Bacteria</taxon>
        <taxon>Bacillati</taxon>
        <taxon>Actinomycetota</taxon>
        <taxon>Actinomycetes</taxon>
        <taxon>Micrococcales</taxon>
        <taxon>Micrococcaceae</taxon>
        <taxon>Kocuria</taxon>
    </lineage>
</organism>
<dbReference type="InterPro" id="IPR012675">
    <property type="entry name" value="Beta-grasp_dom_sf"/>
</dbReference>
<comment type="cofactor">
    <cofactor evidence="1">
        <name>FAD</name>
        <dbReference type="ChEBI" id="CHEBI:57692"/>
    </cofactor>
</comment>
<keyword evidence="5" id="KW-0274">FAD</keyword>
<keyword evidence="12" id="KW-1185">Reference proteome</keyword>
<feature type="domain" description="FAD-binding FR-type" evidence="10">
    <location>
        <begin position="36"/>
        <end position="134"/>
    </location>
</feature>
<keyword evidence="4" id="KW-0479">Metal-binding</keyword>
<dbReference type="CDD" id="cd00207">
    <property type="entry name" value="fer2"/>
    <property type="match status" value="1"/>
</dbReference>
<accession>A0ABP8X924</accession>
<dbReference type="EMBL" id="BAABLN010000031">
    <property type="protein sequence ID" value="GAA4700986.1"/>
    <property type="molecule type" value="Genomic_DNA"/>
</dbReference>
<dbReference type="PRINTS" id="PR00410">
    <property type="entry name" value="PHEHYDRXLASE"/>
</dbReference>
<dbReference type="Gene3D" id="3.10.20.30">
    <property type="match status" value="1"/>
</dbReference>
<protein>
    <submittedName>
        <fullName evidence="11">NADPH oxidoreductase</fullName>
    </submittedName>
</protein>
<evidence type="ECO:0000256" key="5">
    <source>
        <dbReference type="ARBA" id="ARBA00022827"/>
    </source>
</evidence>
<keyword evidence="6" id="KW-0560">Oxidoreductase</keyword>
<evidence type="ECO:0000256" key="1">
    <source>
        <dbReference type="ARBA" id="ARBA00001974"/>
    </source>
</evidence>
<keyword evidence="2" id="KW-0285">Flavoprotein</keyword>
<evidence type="ECO:0000256" key="6">
    <source>
        <dbReference type="ARBA" id="ARBA00023002"/>
    </source>
</evidence>
<evidence type="ECO:0000256" key="7">
    <source>
        <dbReference type="ARBA" id="ARBA00023004"/>
    </source>
</evidence>
<dbReference type="Gene3D" id="2.40.30.10">
    <property type="entry name" value="Translation factors"/>
    <property type="match status" value="1"/>
</dbReference>
<feature type="domain" description="2Fe-2S ferredoxin-type" evidence="9">
    <location>
        <begin position="269"/>
        <end position="350"/>
    </location>
</feature>
<evidence type="ECO:0000256" key="3">
    <source>
        <dbReference type="ARBA" id="ARBA00022714"/>
    </source>
</evidence>
<keyword evidence="7" id="KW-0408">Iron</keyword>
<dbReference type="Pfam" id="PF00175">
    <property type="entry name" value="NAD_binding_1"/>
    <property type="match status" value="1"/>
</dbReference>
<comment type="caution">
    <text evidence="11">The sequence shown here is derived from an EMBL/GenBank/DDBJ whole genome shotgun (WGS) entry which is preliminary data.</text>
</comment>
<evidence type="ECO:0000256" key="8">
    <source>
        <dbReference type="ARBA" id="ARBA00023014"/>
    </source>
</evidence>
<dbReference type="InterPro" id="IPR001041">
    <property type="entry name" value="2Fe-2S_ferredoxin-type"/>
</dbReference>
<evidence type="ECO:0000259" key="10">
    <source>
        <dbReference type="PROSITE" id="PS51384"/>
    </source>
</evidence>
<keyword evidence="3" id="KW-0001">2Fe-2S</keyword>
<dbReference type="SUPFAM" id="SSF63380">
    <property type="entry name" value="Riboflavin synthase domain-like"/>
    <property type="match status" value="1"/>
</dbReference>
<evidence type="ECO:0000313" key="11">
    <source>
        <dbReference type="EMBL" id="GAA4700986.1"/>
    </source>
</evidence>
<dbReference type="SUPFAM" id="SSF52343">
    <property type="entry name" value="Ferredoxin reductase-like, C-terminal NADP-linked domain"/>
    <property type="match status" value="1"/>
</dbReference>
<dbReference type="InterPro" id="IPR050415">
    <property type="entry name" value="MRET"/>
</dbReference>
<evidence type="ECO:0000313" key="12">
    <source>
        <dbReference type="Proteomes" id="UP001501446"/>
    </source>
</evidence>
<dbReference type="InterPro" id="IPR039261">
    <property type="entry name" value="FNR_nucleotide-bd"/>
</dbReference>
<dbReference type="Gene3D" id="3.40.50.80">
    <property type="entry name" value="Nucleotide-binding domain of ferredoxin-NADP reductase (FNR) module"/>
    <property type="match status" value="1"/>
</dbReference>
<dbReference type="InterPro" id="IPR017938">
    <property type="entry name" value="Riboflavin_synthase-like_b-brl"/>
</dbReference>
<gene>
    <name evidence="11" type="ORF">GCM10025781_19140</name>
</gene>
<name>A0ABP8X924_9MICC</name>
<dbReference type="SUPFAM" id="SSF54292">
    <property type="entry name" value="2Fe-2S ferredoxin-like"/>
    <property type="match status" value="1"/>
</dbReference>
<evidence type="ECO:0000256" key="2">
    <source>
        <dbReference type="ARBA" id="ARBA00022630"/>
    </source>
</evidence>